<feature type="compositionally biased region" description="Pro residues" evidence="1">
    <location>
        <begin position="80"/>
        <end position="91"/>
    </location>
</feature>
<evidence type="ECO:0000313" key="3">
    <source>
        <dbReference type="Proteomes" id="UP000324222"/>
    </source>
</evidence>
<keyword evidence="3" id="KW-1185">Reference proteome</keyword>
<organism evidence="2 3">
    <name type="scientific">Portunus trituberculatus</name>
    <name type="common">Swimming crab</name>
    <name type="synonym">Neptunus trituberculatus</name>
    <dbReference type="NCBI Taxonomy" id="210409"/>
    <lineage>
        <taxon>Eukaryota</taxon>
        <taxon>Metazoa</taxon>
        <taxon>Ecdysozoa</taxon>
        <taxon>Arthropoda</taxon>
        <taxon>Crustacea</taxon>
        <taxon>Multicrustacea</taxon>
        <taxon>Malacostraca</taxon>
        <taxon>Eumalacostraca</taxon>
        <taxon>Eucarida</taxon>
        <taxon>Decapoda</taxon>
        <taxon>Pleocyemata</taxon>
        <taxon>Brachyura</taxon>
        <taxon>Eubrachyura</taxon>
        <taxon>Portunoidea</taxon>
        <taxon>Portunidae</taxon>
        <taxon>Portuninae</taxon>
        <taxon>Portunus</taxon>
    </lineage>
</organism>
<name>A0A5B7J1B2_PORTR</name>
<evidence type="ECO:0000313" key="2">
    <source>
        <dbReference type="EMBL" id="MPC88555.1"/>
    </source>
</evidence>
<dbReference type="AlphaFoldDB" id="A0A5B7J1B2"/>
<evidence type="ECO:0000256" key="1">
    <source>
        <dbReference type="SAM" id="MobiDB-lite"/>
    </source>
</evidence>
<feature type="compositionally biased region" description="Polar residues" evidence="1">
    <location>
        <begin position="66"/>
        <end position="76"/>
    </location>
</feature>
<sequence>MDFLGSIHSSICVFLIHVHTFQEQNHISPNNISRKYIPTTPAVPTPPLNVASHALPTPPFSSIINIHSHNKNTNTHGAPGTPPLPSPPPQPDPHKPAGERRTRHIVSLTRRTHTHKHSLWVKY</sequence>
<gene>
    <name evidence="2" type="ORF">E2C01_083465</name>
</gene>
<protein>
    <submittedName>
        <fullName evidence="2">Uncharacterized protein</fullName>
    </submittedName>
</protein>
<dbReference type="Proteomes" id="UP000324222">
    <property type="component" value="Unassembled WGS sequence"/>
</dbReference>
<reference evidence="2 3" key="1">
    <citation type="submission" date="2019-05" db="EMBL/GenBank/DDBJ databases">
        <title>Another draft genome of Portunus trituberculatus and its Hox gene families provides insights of decapod evolution.</title>
        <authorList>
            <person name="Jeong J.-H."/>
            <person name="Song I."/>
            <person name="Kim S."/>
            <person name="Choi T."/>
            <person name="Kim D."/>
            <person name="Ryu S."/>
            <person name="Kim W."/>
        </authorList>
    </citation>
    <scope>NUCLEOTIDE SEQUENCE [LARGE SCALE GENOMIC DNA]</scope>
    <source>
        <tissue evidence="2">Muscle</tissue>
    </source>
</reference>
<accession>A0A5B7J1B2</accession>
<dbReference type="EMBL" id="VSRR010078154">
    <property type="protein sequence ID" value="MPC88555.1"/>
    <property type="molecule type" value="Genomic_DNA"/>
</dbReference>
<proteinExistence type="predicted"/>
<comment type="caution">
    <text evidence="2">The sequence shown here is derived from an EMBL/GenBank/DDBJ whole genome shotgun (WGS) entry which is preliminary data.</text>
</comment>
<feature type="region of interest" description="Disordered" evidence="1">
    <location>
        <begin position="66"/>
        <end position="104"/>
    </location>
</feature>